<name>A0A3N4LRZ3_9PEZI</name>
<evidence type="ECO:0000313" key="2">
    <source>
        <dbReference type="EMBL" id="RPB24448.1"/>
    </source>
</evidence>
<dbReference type="InParanoid" id="A0A3N4LRZ3"/>
<dbReference type="EMBL" id="ML121541">
    <property type="protein sequence ID" value="RPB24448.1"/>
    <property type="molecule type" value="Genomic_DNA"/>
</dbReference>
<gene>
    <name evidence="2" type="ORF">L211DRAFT_837357</name>
</gene>
<organism evidence="2 3">
    <name type="scientific">Terfezia boudieri ATCC MYA-4762</name>
    <dbReference type="NCBI Taxonomy" id="1051890"/>
    <lineage>
        <taxon>Eukaryota</taxon>
        <taxon>Fungi</taxon>
        <taxon>Dikarya</taxon>
        <taxon>Ascomycota</taxon>
        <taxon>Pezizomycotina</taxon>
        <taxon>Pezizomycetes</taxon>
        <taxon>Pezizales</taxon>
        <taxon>Pezizaceae</taxon>
        <taxon>Terfezia</taxon>
    </lineage>
</organism>
<dbReference type="PANTHER" id="PTHR38695">
    <property type="entry name" value="AMINO ACID PERMEASE_ SLC12A DOMAIN-CONTAINING PROTEIN"/>
    <property type="match status" value="1"/>
</dbReference>
<proteinExistence type="predicted"/>
<dbReference type="Pfam" id="PF17648">
    <property type="entry name" value="Luciferase"/>
    <property type="match status" value="1"/>
</dbReference>
<evidence type="ECO:0000313" key="3">
    <source>
        <dbReference type="Proteomes" id="UP000267821"/>
    </source>
</evidence>
<feature type="domain" description="Luciferase" evidence="1">
    <location>
        <begin position="173"/>
        <end position="244"/>
    </location>
</feature>
<dbReference type="Proteomes" id="UP000267821">
    <property type="component" value="Unassembled WGS sequence"/>
</dbReference>
<keyword evidence="3" id="KW-1185">Reference proteome</keyword>
<protein>
    <recommendedName>
        <fullName evidence="1">Luciferase domain-containing protein</fullName>
    </recommendedName>
</protein>
<dbReference type="OrthoDB" id="9987011at2759"/>
<sequence length="291" mass="32028">MEYLRSLPVGGSVTVTASINLLPLLIPPTFLTLSYLTWKDYRAFISLGRGGVPWNFYGYLFITAHRPLTIRSVLLHPTVPTHLTNKGHLIPSSLPTRPGLRPVVKGIIPQRQTTQQGTAITFALTHAALSALANAYPTKCRAAESQLEFHSKGLHSLIDRTGNPTSRKLCRESEICHVHAVDGSMHVEVHPEDAKIIIDKGWGERHPLANGWAPMGKFLAEGFMLVYAPRNLEEVEVVMRIVGAGMGWASGGGELGWVERAAECTKGVVMGKELVVKAMEVWEKEVERVLK</sequence>
<dbReference type="AlphaFoldDB" id="A0A3N4LRZ3"/>
<accession>A0A3N4LRZ3</accession>
<evidence type="ECO:0000259" key="1">
    <source>
        <dbReference type="Pfam" id="PF17648"/>
    </source>
</evidence>
<dbReference type="InterPro" id="IPR048273">
    <property type="entry name" value="Luciferase"/>
</dbReference>
<dbReference type="InterPro" id="IPR040841">
    <property type="entry name" value="Luciferase_dom"/>
</dbReference>
<dbReference type="STRING" id="1051890.A0A3N4LRZ3"/>
<dbReference type="PANTHER" id="PTHR38695:SF1">
    <property type="entry name" value="AMINO ACID PERMEASE_ SLC12A DOMAIN-CONTAINING PROTEIN"/>
    <property type="match status" value="1"/>
</dbReference>
<reference evidence="2 3" key="1">
    <citation type="journal article" date="2018" name="Nat. Ecol. Evol.">
        <title>Pezizomycetes genomes reveal the molecular basis of ectomycorrhizal truffle lifestyle.</title>
        <authorList>
            <person name="Murat C."/>
            <person name="Payen T."/>
            <person name="Noel B."/>
            <person name="Kuo A."/>
            <person name="Morin E."/>
            <person name="Chen J."/>
            <person name="Kohler A."/>
            <person name="Krizsan K."/>
            <person name="Balestrini R."/>
            <person name="Da Silva C."/>
            <person name="Montanini B."/>
            <person name="Hainaut M."/>
            <person name="Levati E."/>
            <person name="Barry K.W."/>
            <person name="Belfiori B."/>
            <person name="Cichocki N."/>
            <person name="Clum A."/>
            <person name="Dockter R.B."/>
            <person name="Fauchery L."/>
            <person name="Guy J."/>
            <person name="Iotti M."/>
            <person name="Le Tacon F."/>
            <person name="Lindquist E.A."/>
            <person name="Lipzen A."/>
            <person name="Malagnac F."/>
            <person name="Mello A."/>
            <person name="Molinier V."/>
            <person name="Miyauchi S."/>
            <person name="Poulain J."/>
            <person name="Riccioni C."/>
            <person name="Rubini A."/>
            <person name="Sitrit Y."/>
            <person name="Splivallo R."/>
            <person name="Traeger S."/>
            <person name="Wang M."/>
            <person name="Zifcakova L."/>
            <person name="Wipf D."/>
            <person name="Zambonelli A."/>
            <person name="Paolocci F."/>
            <person name="Nowrousian M."/>
            <person name="Ottonello S."/>
            <person name="Baldrian P."/>
            <person name="Spatafora J.W."/>
            <person name="Henrissat B."/>
            <person name="Nagy L.G."/>
            <person name="Aury J.M."/>
            <person name="Wincker P."/>
            <person name="Grigoriev I.V."/>
            <person name="Bonfante P."/>
            <person name="Martin F.M."/>
        </authorList>
    </citation>
    <scope>NUCLEOTIDE SEQUENCE [LARGE SCALE GENOMIC DNA]</scope>
    <source>
        <strain evidence="2 3">ATCC MYA-4762</strain>
    </source>
</reference>